<dbReference type="Pfam" id="PF01467">
    <property type="entry name" value="CTP_transf_like"/>
    <property type="match status" value="1"/>
</dbReference>
<keyword evidence="4" id="KW-0547">Nucleotide-binding</keyword>
<dbReference type="InterPro" id="IPR011611">
    <property type="entry name" value="PfkB_dom"/>
</dbReference>
<dbReference type="EMBL" id="FBWH01000038">
    <property type="protein sequence ID" value="CUX55094.1"/>
    <property type="molecule type" value="Genomic_DNA"/>
</dbReference>
<evidence type="ECO:0000313" key="11">
    <source>
        <dbReference type="EMBL" id="CUX55094.1"/>
    </source>
</evidence>
<dbReference type="NCBIfam" id="TIGR00125">
    <property type="entry name" value="cyt_tran_rel"/>
    <property type="match status" value="1"/>
</dbReference>
<evidence type="ECO:0000256" key="5">
    <source>
        <dbReference type="ARBA" id="ARBA00022840"/>
    </source>
</evidence>
<dbReference type="SUPFAM" id="SSF53613">
    <property type="entry name" value="Ribokinase-like"/>
    <property type="match status" value="1"/>
</dbReference>
<dbReference type="NCBIfam" id="TIGR02199">
    <property type="entry name" value="rfaE_dom_II"/>
    <property type="match status" value="1"/>
</dbReference>
<keyword evidence="11" id="KW-0418">Kinase</keyword>
<dbReference type="PANTHER" id="PTHR46969:SF1">
    <property type="entry name" value="BIFUNCTIONAL PROTEIN HLDE"/>
    <property type="match status" value="1"/>
</dbReference>
<comment type="catalytic activity">
    <reaction evidence="8">
        <text>D-glycero-beta-D-manno-heptose 1-phosphate + ATP + H(+) = ADP-D-glycero-beta-D-manno-heptose + diphosphate</text>
        <dbReference type="Rhea" id="RHEA:27465"/>
        <dbReference type="ChEBI" id="CHEBI:15378"/>
        <dbReference type="ChEBI" id="CHEBI:30616"/>
        <dbReference type="ChEBI" id="CHEBI:33019"/>
        <dbReference type="ChEBI" id="CHEBI:59967"/>
        <dbReference type="ChEBI" id="CHEBI:61593"/>
        <dbReference type="EC" id="2.7.7.70"/>
    </reaction>
</comment>
<keyword evidence="6" id="KW-0511">Multifunctional enzyme</keyword>
<comment type="caution">
    <text evidence="11">The sequence shown here is derived from an EMBL/GenBank/DDBJ whole genome shotgun (WGS) entry which is preliminary data.</text>
</comment>
<dbReference type="Proteomes" id="UP000191812">
    <property type="component" value="Unassembled WGS sequence"/>
</dbReference>
<keyword evidence="5" id="KW-0067">ATP-binding</keyword>
<evidence type="ECO:0000256" key="2">
    <source>
        <dbReference type="ARBA" id="ARBA00022679"/>
    </source>
</evidence>
<protein>
    <recommendedName>
        <fullName evidence="1">D-glycero-beta-D-manno-heptose 1-phosphate adenylyltransferase</fullName>
        <ecNumber evidence="1">2.7.7.70</ecNumber>
    </recommendedName>
</protein>
<accession>A0ABP2BM26</accession>
<dbReference type="InterPro" id="IPR029056">
    <property type="entry name" value="Ribokinase-like"/>
</dbReference>
<feature type="domain" description="Carbohydrate kinase PfkB" evidence="9">
    <location>
        <begin position="43"/>
        <end position="213"/>
    </location>
</feature>
<evidence type="ECO:0000256" key="7">
    <source>
        <dbReference type="ARBA" id="ARBA00023277"/>
    </source>
</evidence>
<evidence type="ECO:0000256" key="6">
    <source>
        <dbReference type="ARBA" id="ARBA00023268"/>
    </source>
</evidence>
<evidence type="ECO:0000256" key="1">
    <source>
        <dbReference type="ARBA" id="ARBA00012519"/>
    </source>
</evidence>
<dbReference type="InterPro" id="IPR004821">
    <property type="entry name" value="Cyt_trans-like"/>
</dbReference>
<name>A0ABP2BM26_9HYPH</name>
<dbReference type="GO" id="GO:0016301">
    <property type="term" value="F:kinase activity"/>
    <property type="evidence" value="ECO:0007669"/>
    <property type="project" value="UniProtKB-KW"/>
</dbReference>
<dbReference type="Gene3D" id="3.40.50.620">
    <property type="entry name" value="HUPs"/>
    <property type="match status" value="1"/>
</dbReference>
<reference evidence="11 12" key="1">
    <citation type="submission" date="2016-01" db="EMBL/GenBank/DDBJ databases">
        <authorList>
            <person name="Regsiter A."/>
            <person name="william w."/>
        </authorList>
    </citation>
    <scope>NUCLEOTIDE SEQUENCE [LARGE SCALE GENOMIC DNA]</scope>
    <source>
        <strain evidence="11 12">CFBP 6927</strain>
    </source>
</reference>
<evidence type="ECO:0000256" key="8">
    <source>
        <dbReference type="ARBA" id="ARBA00047428"/>
    </source>
</evidence>
<dbReference type="EC" id="2.7.7.70" evidence="1"/>
<dbReference type="InterPro" id="IPR014729">
    <property type="entry name" value="Rossmann-like_a/b/a_fold"/>
</dbReference>
<dbReference type="PANTHER" id="PTHR46969">
    <property type="entry name" value="BIFUNCTIONAL PROTEIN HLDE"/>
    <property type="match status" value="1"/>
</dbReference>
<sequence length="390" mass="41852">MVAKDRPTSEKTRFVTNGQHLLRVDSEVSVDIDEGTENEIFNVIDGFMGNHDVLILSDYAKGVLTKGVLTRIISLARARNVPVIVDPKSKDFSRYSGSTLLTPNSTETRVATGIDPLDDESAIIAGQEILKSLDLEHVLITRAEKGMTLVGQTDPVVHISAAAREVSDVVGAGDTVIATLSLVMACGGSVELAAHVANTAAGIVVGKRGTATTTRSELMEELAKESDTGHTPSSVKVLSWEEAKVVSRSWQNDGLKVGFTNGCFDILHVGHTSILDFARSHCDRLIVGVNADASIRRLKGPERPINSQDDRANLLSALAVVDAVVIFDHDTPKELIDFLEPSLLVKGADYKIDEIVGAESVLARGGEVLRFELLPGKSTTGIIKRARTLK</sequence>
<evidence type="ECO:0000259" key="10">
    <source>
        <dbReference type="Pfam" id="PF01467"/>
    </source>
</evidence>
<evidence type="ECO:0000259" key="9">
    <source>
        <dbReference type="Pfam" id="PF00294"/>
    </source>
</evidence>
<gene>
    <name evidence="11" type="ORF">AGR13a_Lc120130</name>
</gene>
<evidence type="ECO:0000313" key="12">
    <source>
        <dbReference type="Proteomes" id="UP000191812"/>
    </source>
</evidence>
<evidence type="ECO:0000256" key="4">
    <source>
        <dbReference type="ARBA" id="ARBA00022741"/>
    </source>
</evidence>
<dbReference type="InterPro" id="IPR011914">
    <property type="entry name" value="RfaE_dom_II"/>
</dbReference>
<proteinExistence type="predicted"/>
<dbReference type="Pfam" id="PF00294">
    <property type="entry name" value="PfkB"/>
    <property type="match status" value="1"/>
</dbReference>
<keyword evidence="3" id="KW-0548">Nucleotidyltransferase</keyword>
<keyword evidence="12" id="KW-1185">Reference proteome</keyword>
<feature type="domain" description="Cytidyltransferase-like" evidence="10">
    <location>
        <begin position="259"/>
        <end position="364"/>
    </location>
</feature>
<keyword evidence="7" id="KW-0119">Carbohydrate metabolism</keyword>
<dbReference type="SUPFAM" id="SSF52374">
    <property type="entry name" value="Nucleotidylyl transferase"/>
    <property type="match status" value="1"/>
</dbReference>
<organism evidence="11 12">
    <name type="scientific">Agrobacterium genomosp. 13 str. CFBP 6927</name>
    <dbReference type="NCBI Taxonomy" id="1183428"/>
    <lineage>
        <taxon>Bacteria</taxon>
        <taxon>Pseudomonadati</taxon>
        <taxon>Pseudomonadota</taxon>
        <taxon>Alphaproteobacteria</taxon>
        <taxon>Hyphomicrobiales</taxon>
        <taxon>Rhizobiaceae</taxon>
        <taxon>Rhizobium/Agrobacterium group</taxon>
        <taxon>Agrobacterium</taxon>
        <taxon>Agrobacterium tumefaciens complex</taxon>
    </lineage>
</organism>
<dbReference type="Gene3D" id="3.40.1190.20">
    <property type="match status" value="1"/>
</dbReference>
<keyword evidence="2 11" id="KW-0808">Transferase</keyword>
<evidence type="ECO:0000256" key="3">
    <source>
        <dbReference type="ARBA" id="ARBA00022695"/>
    </source>
</evidence>